<dbReference type="EMBL" id="QKWP01001261">
    <property type="protein sequence ID" value="RIB10347.1"/>
    <property type="molecule type" value="Genomic_DNA"/>
</dbReference>
<organism evidence="4 5">
    <name type="scientific">Gigaspora rosea</name>
    <dbReference type="NCBI Taxonomy" id="44941"/>
    <lineage>
        <taxon>Eukaryota</taxon>
        <taxon>Fungi</taxon>
        <taxon>Fungi incertae sedis</taxon>
        <taxon>Mucoromycota</taxon>
        <taxon>Glomeromycotina</taxon>
        <taxon>Glomeromycetes</taxon>
        <taxon>Diversisporales</taxon>
        <taxon>Gigasporaceae</taxon>
        <taxon>Gigaspora</taxon>
    </lineage>
</organism>
<dbReference type="PANTHER" id="PTHR12601">
    <property type="entry name" value="EUKARYOTIC TRANSLATION INITIATION FACTOR 3 SUBUNIT EIF-3"/>
    <property type="match status" value="1"/>
</dbReference>
<feature type="region of interest" description="Disordered" evidence="2">
    <location>
        <begin position="1182"/>
        <end position="1201"/>
    </location>
</feature>
<evidence type="ECO:0000259" key="3">
    <source>
        <dbReference type="PROSITE" id="PS51823"/>
    </source>
</evidence>
<dbReference type="STRING" id="44941.A0A397UMG9"/>
<feature type="domain" description="Clu" evidence="3">
    <location>
        <begin position="319"/>
        <end position="570"/>
    </location>
</feature>
<evidence type="ECO:0000256" key="2">
    <source>
        <dbReference type="SAM" id="MobiDB-lite"/>
    </source>
</evidence>
<dbReference type="GO" id="GO:0005737">
    <property type="term" value="C:cytoplasm"/>
    <property type="evidence" value="ECO:0007669"/>
    <property type="project" value="TreeGrafter"/>
</dbReference>
<evidence type="ECO:0000313" key="4">
    <source>
        <dbReference type="EMBL" id="RIB10347.1"/>
    </source>
</evidence>
<dbReference type="Pfam" id="PF13374">
    <property type="entry name" value="TPR_10"/>
    <property type="match status" value="1"/>
</dbReference>
<dbReference type="InterPro" id="IPR028275">
    <property type="entry name" value="CLU_N"/>
</dbReference>
<evidence type="ECO:0000256" key="1">
    <source>
        <dbReference type="ARBA" id="ARBA00022490"/>
    </source>
</evidence>
<dbReference type="InterPro" id="IPR025697">
    <property type="entry name" value="CLU_dom"/>
</dbReference>
<dbReference type="Pfam" id="PF13236">
    <property type="entry name" value="CLU"/>
    <property type="match status" value="1"/>
</dbReference>
<dbReference type="Pfam" id="PF12807">
    <property type="entry name" value="eIF3_p135"/>
    <property type="match status" value="1"/>
</dbReference>
<feature type="region of interest" description="Disordered" evidence="2">
    <location>
        <begin position="156"/>
        <end position="179"/>
    </location>
</feature>
<dbReference type="AlphaFoldDB" id="A0A397UMG9"/>
<feature type="region of interest" description="Disordered" evidence="2">
    <location>
        <begin position="581"/>
        <end position="645"/>
    </location>
</feature>
<keyword evidence="5" id="KW-1185">Reference proteome</keyword>
<name>A0A397UMG9_9GLOM</name>
<dbReference type="InterPro" id="IPR027523">
    <property type="entry name" value="CLU_prot"/>
</dbReference>
<gene>
    <name evidence="4" type="ORF">C2G38_2043564</name>
</gene>
<dbReference type="Pfam" id="PF15044">
    <property type="entry name" value="CLU_N"/>
    <property type="match status" value="1"/>
</dbReference>
<dbReference type="InterPro" id="IPR023231">
    <property type="entry name" value="GSKIP_dom_sf"/>
</dbReference>
<accession>A0A397UMG9</accession>
<dbReference type="CDD" id="cd15466">
    <property type="entry name" value="CLU-central"/>
    <property type="match status" value="1"/>
</dbReference>
<comment type="caution">
    <text evidence="4">The sequence shown here is derived from an EMBL/GenBank/DDBJ whole genome shotgun (WGS) entry which is preliminary data.</text>
</comment>
<dbReference type="PROSITE" id="PS51823">
    <property type="entry name" value="CLU"/>
    <property type="match status" value="1"/>
</dbReference>
<reference evidence="4 5" key="1">
    <citation type="submission" date="2018-06" db="EMBL/GenBank/DDBJ databases">
        <title>Comparative genomics reveals the genomic features of Rhizophagus irregularis, R. cerebriforme, R. diaphanum and Gigaspora rosea, and their symbiotic lifestyle signature.</title>
        <authorList>
            <person name="Morin E."/>
            <person name="San Clemente H."/>
            <person name="Chen E.C.H."/>
            <person name="De La Providencia I."/>
            <person name="Hainaut M."/>
            <person name="Kuo A."/>
            <person name="Kohler A."/>
            <person name="Murat C."/>
            <person name="Tang N."/>
            <person name="Roy S."/>
            <person name="Loubradou J."/>
            <person name="Henrissat B."/>
            <person name="Grigoriev I.V."/>
            <person name="Corradi N."/>
            <person name="Roux C."/>
            <person name="Martin F.M."/>
        </authorList>
    </citation>
    <scope>NUCLEOTIDE SEQUENCE [LARGE SCALE GENOMIC DNA]</scope>
    <source>
        <strain evidence="4 5">DAOM 194757</strain>
    </source>
</reference>
<sequence length="1224" mass="139958">METETLVTPETTKSEGKLVENVVEDTIVEAEEPNFTLAINFPHFPGKTYVMANASELVQEVKQWLIDSPETCIYTCFSLSLNGRRLDDYKELQEEGITQDCDLDLVEEPYTEREARIHVIHVRDLLAGPFKQVTSSVGINPGLSFFTAVNGINVKTNNEQSEENGKSKEDNEIPKTPFTDYDFTAPSLSKFIPDNFGRHKIKCLESLYLSGWNPVPFERRRRGDLLYLIISTIEGETLHITAGVDGFFVNRSTIKNFDFNPRTELQLYHAHSLITLLQGLSPSFRTNFKALQDFIGAHHPFETIPVNTCFPAYPWIARQSKHNYDMGRATEIYLNFGMDAVDSLRDWNDEFQSQREYPRVELRDRVLRERLINKIQADFTESAVKGAIAVINGNVIPFNPRDPEDEHMYVYNNIFFSKAFDTRGTFSKLGGNDAAHVATGKDMEGIRIVNSIDIEGLYTLGCVVIDYKGVRIVAQTIVPGIFRRQDDSSIVYGYFDNGRDDPKLCANPEFHEVMGKAAKALHLAEHSVCDTKGTTVKLYTSLETKGLMGDDGRRYLFDLYRLNPVDIEFIEKECEPKECEPKECEPKECEPKECEPKECEPKECEPKECEPKESEPKESEPKECEPKECEPKECEPKECEPKEESDIPAYPHKLVLLRPELIESYWDYRFRLWLQDKANKEKETGDSTKETVISENDEFNLTFNPDAFTNFNMPIGEEHTTRKVADEENVRNASKYLRDTVIRMLIIEFTTLAVSPVDGISLTTTMHRRGINMRYLGMIANIINESQDHKLDHIKHLVIHEMIIRASKRILRNLLRQITNTYIPYCISHFLNCLLGTDFNMNPQPLVPDSVTNTKNLKYDYLTLTPSSLCQQILETVLIRYRYRLPEDFINVHVRKLPMLREICLRVGVQIAVQGYHFLKKKSKKRVTTFIPDDILNLIPTIKQATPKCAFAEETFETGKLSIAQGSRDLGVDLMLQSLALHEQSYGFLHPATARCYSALAMCFYHNEDLEIAIDFQKKAVIVLERTCGVDSVDAIHGYLHLGLFENAIGHTELGLKYMRHAMYYWEIIFGDLHPDGATADHNVGIMLQNMKDYEGSIKFFERAKNTNEFVFGKNNVVTGESYHLLAKALAYAEDYKAALIAEKSAYHIFHAVFGAEHPRTRETELLLRDLTSNAVHNAKMALQQKQDKPQRKPTPSKTVPIQLRTGHHLNVTASIKKKKLTKK</sequence>
<dbReference type="InterPro" id="IPR011990">
    <property type="entry name" value="TPR-like_helical_dom_sf"/>
</dbReference>
<dbReference type="SUPFAM" id="SSF103107">
    <property type="entry name" value="Hypothetical protein c14orf129, hspc210"/>
    <property type="match status" value="1"/>
</dbReference>
<evidence type="ECO:0000313" key="5">
    <source>
        <dbReference type="Proteomes" id="UP000266673"/>
    </source>
</evidence>
<dbReference type="SUPFAM" id="SSF48452">
    <property type="entry name" value="TPR-like"/>
    <property type="match status" value="1"/>
</dbReference>
<dbReference type="GO" id="GO:0048312">
    <property type="term" value="P:intracellular distribution of mitochondria"/>
    <property type="evidence" value="ECO:0007669"/>
    <property type="project" value="TreeGrafter"/>
</dbReference>
<dbReference type="Pfam" id="PF13424">
    <property type="entry name" value="TPR_12"/>
    <property type="match status" value="1"/>
</dbReference>
<dbReference type="InterPro" id="IPR033646">
    <property type="entry name" value="CLU-central"/>
</dbReference>
<dbReference type="GO" id="GO:0003729">
    <property type="term" value="F:mRNA binding"/>
    <property type="evidence" value="ECO:0007669"/>
    <property type="project" value="TreeGrafter"/>
</dbReference>
<dbReference type="Proteomes" id="UP000266673">
    <property type="component" value="Unassembled WGS sequence"/>
</dbReference>
<dbReference type="PANTHER" id="PTHR12601:SF6">
    <property type="entry name" value="CLUSTERED MITOCHONDRIA PROTEIN HOMOLOG"/>
    <property type="match status" value="1"/>
</dbReference>
<feature type="compositionally biased region" description="Basic and acidic residues" evidence="2">
    <location>
        <begin position="163"/>
        <end position="173"/>
    </location>
</feature>
<proteinExistence type="predicted"/>
<dbReference type="Gene3D" id="1.25.40.10">
    <property type="entry name" value="Tetratricopeptide repeat domain"/>
    <property type="match status" value="2"/>
</dbReference>
<dbReference type="OrthoDB" id="1414216at2759"/>
<keyword evidence="1" id="KW-0963">Cytoplasm</keyword>
<protein>
    <submittedName>
        <fullName evidence="4">Clustered mitochondria-domain-containing protein</fullName>
    </submittedName>
</protein>